<dbReference type="InterPro" id="IPR033738">
    <property type="entry name" value="AsnB_N"/>
</dbReference>
<sequence length="607" mass="69828">MCGFLAEFCFNNIGITSPEHFGDLLRISKHRGPDDTQTIRHDNFQLGFNRLSILDLSTNGSQPKESPSGRYLTVFNGEIYNYQSLASAFNLQALRSTSDTEVLVHLLDGLGVEETLCRLDGMFALTIIDRKTNQCYMARDFAGIKPLFYGISPLGLVSASQFNQVFKHPWFKKELSLRPDTMKAYFGFGYMPSPDTVFDNIYQVEPGQYIIVENNGTIRKKYVERFDDLNFRSDETYSEILNQTIKEQMTADVPLGTFLSGGIDSPLITATAFQKDKTIEAFTFKAEDALMDESQIAMAYAEHIGIAHQVIKVSFEDVKGIVDFTFDKMSEPLGDYSTIPTYLVTNRASKSKTVMLSGDGGDELFFGYPRFLHVMNHRHWFKLPFKIRRPLARIALKFNLLKSWGPYQYRTVGQWVMSKQIHIDEQILNDMIPEVNWSQAVKTLYEYKSTKKQNLLGWLRRNEFFGHLQRVLAKVDRMSMANSLEVRVPFLSKQSIYYAFGWMPKSFKKNIHLKQKLKTILATHVPQILISQTKKGFTIPIEDWLKGPLSEDVHKLLLTDTFYGAQLIEKAVIETYVNDFYAEKHNSSWGIWHLYAWQKWAIKEGLI</sequence>
<evidence type="ECO:0000259" key="8">
    <source>
        <dbReference type="PROSITE" id="PS51278"/>
    </source>
</evidence>
<reference evidence="10" key="1">
    <citation type="journal article" date="2019" name="Int. J. Syst. Evol. Microbiol.">
        <title>The Global Catalogue of Microorganisms (GCM) 10K type strain sequencing project: providing services to taxonomists for standard genome sequencing and annotation.</title>
        <authorList>
            <consortium name="The Broad Institute Genomics Platform"/>
            <consortium name="The Broad Institute Genome Sequencing Center for Infectious Disease"/>
            <person name="Wu L."/>
            <person name="Ma J."/>
        </authorList>
    </citation>
    <scope>NUCLEOTIDE SEQUENCE [LARGE SCALE GENOMIC DNA]</scope>
    <source>
        <strain evidence="10">CECT 8979</strain>
    </source>
</reference>
<dbReference type="Gene3D" id="3.60.20.10">
    <property type="entry name" value="Glutamine Phosphoribosylpyrophosphate, subunit 1, domain 1"/>
    <property type="match status" value="1"/>
</dbReference>
<dbReference type="EC" id="6.3.5.4" evidence="3"/>
<evidence type="ECO:0000313" key="10">
    <source>
        <dbReference type="Proteomes" id="UP001595812"/>
    </source>
</evidence>
<dbReference type="Pfam" id="PF00733">
    <property type="entry name" value="Asn_synthase"/>
    <property type="match status" value="1"/>
</dbReference>
<protein>
    <recommendedName>
        <fullName evidence="3">asparagine synthase (glutamine-hydrolyzing)</fullName>
        <ecNumber evidence="3">6.3.5.4</ecNumber>
    </recommendedName>
</protein>
<keyword evidence="6" id="KW-0315">Glutamine amidotransferase</keyword>
<feature type="domain" description="Glutamine amidotransferase type-2" evidence="8">
    <location>
        <begin position="2"/>
        <end position="215"/>
    </location>
</feature>
<keyword evidence="4" id="KW-0547">Nucleotide-binding</keyword>
<dbReference type="PROSITE" id="PS51278">
    <property type="entry name" value="GATASE_TYPE_2"/>
    <property type="match status" value="1"/>
</dbReference>
<dbReference type="NCBIfam" id="TIGR01536">
    <property type="entry name" value="asn_synth_AEB"/>
    <property type="match status" value="1"/>
</dbReference>
<dbReference type="InterPro" id="IPR014729">
    <property type="entry name" value="Rossmann-like_a/b/a_fold"/>
</dbReference>
<dbReference type="InterPro" id="IPR006426">
    <property type="entry name" value="Asn_synth_AEB"/>
</dbReference>
<evidence type="ECO:0000313" key="9">
    <source>
        <dbReference type="EMBL" id="MFC3877301.1"/>
    </source>
</evidence>
<comment type="pathway">
    <text evidence="1">Amino-acid biosynthesis; L-asparagine biosynthesis; L-asparagine from L-aspartate (L-Gln route): step 1/1.</text>
</comment>
<dbReference type="PANTHER" id="PTHR43284">
    <property type="entry name" value="ASPARAGINE SYNTHETASE (GLUTAMINE-HYDROLYZING)"/>
    <property type="match status" value="1"/>
</dbReference>
<dbReference type="PIRSF" id="PIRSF001589">
    <property type="entry name" value="Asn_synthetase_glu-h"/>
    <property type="match status" value="1"/>
</dbReference>
<gene>
    <name evidence="9" type="primary">asnB</name>
    <name evidence="9" type="ORF">ACFOSX_08665</name>
</gene>
<dbReference type="SUPFAM" id="SSF52402">
    <property type="entry name" value="Adenine nucleotide alpha hydrolases-like"/>
    <property type="match status" value="1"/>
</dbReference>
<keyword evidence="10" id="KW-1185">Reference proteome</keyword>
<dbReference type="CDD" id="cd00712">
    <property type="entry name" value="AsnB"/>
    <property type="match status" value="1"/>
</dbReference>
<dbReference type="InterPro" id="IPR051786">
    <property type="entry name" value="ASN_synthetase/amidase"/>
</dbReference>
<comment type="caution">
    <text evidence="9">The sequence shown here is derived from an EMBL/GenBank/DDBJ whole genome shotgun (WGS) entry which is preliminary data.</text>
</comment>
<evidence type="ECO:0000256" key="3">
    <source>
        <dbReference type="ARBA" id="ARBA00012737"/>
    </source>
</evidence>
<dbReference type="GO" id="GO:0004066">
    <property type="term" value="F:asparagine synthase (glutamine-hydrolyzing) activity"/>
    <property type="evidence" value="ECO:0007669"/>
    <property type="project" value="UniProtKB-EC"/>
</dbReference>
<evidence type="ECO:0000256" key="2">
    <source>
        <dbReference type="ARBA" id="ARBA00005752"/>
    </source>
</evidence>
<evidence type="ECO:0000256" key="1">
    <source>
        <dbReference type="ARBA" id="ARBA00005187"/>
    </source>
</evidence>
<dbReference type="EMBL" id="JBHSAT010000004">
    <property type="protein sequence ID" value="MFC3877301.1"/>
    <property type="molecule type" value="Genomic_DNA"/>
</dbReference>
<comment type="catalytic activity">
    <reaction evidence="7">
        <text>L-aspartate + L-glutamine + ATP + H2O = L-asparagine + L-glutamate + AMP + diphosphate + H(+)</text>
        <dbReference type="Rhea" id="RHEA:12228"/>
        <dbReference type="ChEBI" id="CHEBI:15377"/>
        <dbReference type="ChEBI" id="CHEBI:15378"/>
        <dbReference type="ChEBI" id="CHEBI:29985"/>
        <dbReference type="ChEBI" id="CHEBI:29991"/>
        <dbReference type="ChEBI" id="CHEBI:30616"/>
        <dbReference type="ChEBI" id="CHEBI:33019"/>
        <dbReference type="ChEBI" id="CHEBI:58048"/>
        <dbReference type="ChEBI" id="CHEBI:58359"/>
        <dbReference type="ChEBI" id="CHEBI:456215"/>
        <dbReference type="EC" id="6.3.5.4"/>
    </reaction>
</comment>
<accession>A0ABV8AGU0</accession>
<proteinExistence type="inferred from homology"/>
<name>A0ABV8AGU0_9FLAO</name>
<dbReference type="Proteomes" id="UP001595812">
    <property type="component" value="Unassembled WGS sequence"/>
</dbReference>
<evidence type="ECO:0000256" key="7">
    <source>
        <dbReference type="ARBA" id="ARBA00048741"/>
    </source>
</evidence>
<keyword evidence="5" id="KW-0067">ATP-binding</keyword>
<dbReference type="SUPFAM" id="SSF56235">
    <property type="entry name" value="N-terminal nucleophile aminohydrolases (Ntn hydrolases)"/>
    <property type="match status" value="1"/>
</dbReference>
<comment type="similarity">
    <text evidence="2">Belongs to the asparagine synthetase family.</text>
</comment>
<dbReference type="InterPro" id="IPR029055">
    <property type="entry name" value="Ntn_hydrolases_N"/>
</dbReference>
<organism evidence="9 10">
    <name type="scientific">Winogradskyella maritima</name>
    <dbReference type="NCBI Taxonomy" id="1517766"/>
    <lineage>
        <taxon>Bacteria</taxon>
        <taxon>Pseudomonadati</taxon>
        <taxon>Bacteroidota</taxon>
        <taxon>Flavobacteriia</taxon>
        <taxon>Flavobacteriales</taxon>
        <taxon>Flavobacteriaceae</taxon>
        <taxon>Winogradskyella</taxon>
    </lineage>
</organism>
<evidence type="ECO:0000256" key="6">
    <source>
        <dbReference type="ARBA" id="ARBA00022962"/>
    </source>
</evidence>
<dbReference type="InterPro" id="IPR001962">
    <property type="entry name" value="Asn_synthase"/>
</dbReference>
<evidence type="ECO:0000256" key="5">
    <source>
        <dbReference type="ARBA" id="ARBA00022840"/>
    </source>
</evidence>
<evidence type="ECO:0000256" key="4">
    <source>
        <dbReference type="ARBA" id="ARBA00022741"/>
    </source>
</evidence>
<dbReference type="Gene3D" id="3.40.50.620">
    <property type="entry name" value="HUPs"/>
    <property type="match status" value="1"/>
</dbReference>
<dbReference type="PANTHER" id="PTHR43284:SF1">
    <property type="entry name" value="ASPARAGINE SYNTHETASE"/>
    <property type="match status" value="1"/>
</dbReference>
<dbReference type="InterPro" id="IPR017932">
    <property type="entry name" value="GATase_2_dom"/>
</dbReference>
<dbReference type="Pfam" id="PF13522">
    <property type="entry name" value="GATase_6"/>
    <property type="match status" value="1"/>
</dbReference>
<dbReference type="CDD" id="cd01991">
    <property type="entry name" value="Asn_synthase_B_C"/>
    <property type="match status" value="1"/>
</dbReference>
<dbReference type="RefSeq" id="WP_386099324.1">
    <property type="nucleotide sequence ID" value="NZ_JBHSAT010000004.1"/>
</dbReference>
<keyword evidence="9" id="KW-0436">Ligase</keyword>